<evidence type="ECO:0000256" key="14">
    <source>
        <dbReference type="SAM" id="MobiDB-lite"/>
    </source>
</evidence>
<organism evidence="16 17">
    <name type="scientific">Cucurbitaria berberidis CBS 394.84</name>
    <dbReference type="NCBI Taxonomy" id="1168544"/>
    <lineage>
        <taxon>Eukaryota</taxon>
        <taxon>Fungi</taxon>
        <taxon>Dikarya</taxon>
        <taxon>Ascomycota</taxon>
        <taxon>Pezizomycotina</taxon>
        <taxon>Dothideomycetes</taxon>
        <taxon>Pleosporomycetidae</taxon>
        <taxon>Pleosporales</taxon>
        <taxon>Pleosporineae</taxon>
        <taxon>Cucurbitariaceae</taxon>
        <taxon>Cucurbitaria</taxon>
    </lineage>
</organism>
<dbReference type="GO" id="GO:0005634">
    <property type="term" value="C:nucleus"/>
    <property type="evidence" value="ECO:0007669"/>
    <property type="project" value="TreeGrafter"/>
</dbReference>
<reference evidence="16" key="1">
    <citation type="submission" date="2020-01" db="EMBL/GenBank/DDBJ databases">
        <authorList>
            <consortium name="DOE Joint Genome Institute"/>
            <person name="Haridas S."/>
            <person name="Albert R."/>
            <person name="Binder M."/>
            <person name="Bloem J."/>
            <person name="Labutti K."/>
            <person name="Salamov A."/>
            <person name="Andreopoulos B."/>
            <person name="Baker S.E."/>
            <person name="Barry K."/>
            <person name="Bills G."/>
            <person name="Bluhm B.H."/>
            <person name="Cannon C."/>
            <person name="Castanera R."/>
            <person name="Culley D.E."/>
            <person name="Daum C."/>
            <person name="Ezra D."/>
            <person name="Gonzalez J.B."/>
            <person name="Henrissat B."/>
            <person name="Kuo A."/>
            <person name="Liang C."/>
            <person name="Lipzen A."/>
            <person name="Lutzoni F."/>
            <person name="Magnuson J."/>
            <person name="Mondo S."/>
            <person name="Nolan M."/>
            <person name="Ohm R."/>
            <person name="Pangilinan J."/>
            <person name="Park H.-J."/>
            <person name="Ramirez L."/>
            <person name="Alfaro M."/>
            <person name="Sun H."/>
            <person name="Tritt A."/>
            <person name="Yoshinaga Y."/>
            <person name="Zwiers L.-H."/>
            <person name="Turgeon B.G."/>
            <person name="Goodwin S.B."/>
            <person name="Spatafora J.W."/>
            <person name="Crous P.W."/>
            <person name="Grigoriev I.V."/>
        </authorList>
    </citation>
    <scope>NUCLEOTIDE SEQUENCE</scope>
    <source>
        <strain evidence="16">CBS 394.84</strain>
    </source>
</reference>
<dbReference type="SUPFAM" id="SSF56219">
    <property type="entry name" value="DNase I-like"/>
    <property type="match status" value="1"/>
</dbReference>
<evidence type="ECO:0000256" key="1">
    <source>
        <dbReference type="ARBA" id="ARBA00001936"/>
    </source>
</evidence>
<feature type="active site" evidence="10">
    <location>
        <position position="156"/>
    </location>
</feature>
<feature type="site" description="Important for catalytic activity" evidence="12">
    <location>
        <position position="287"/>
    </location>
</feature>
<evidence type="ECO:0000256" key="7">
    <source>
        <dbReference type="ARBA" id="ARBA00022833"/>
    </source>
</evidence>
<feature type="compositionally biased region" description="Low complexity" evidence="14">
    <location>
        <begin position="479"/>
        <end position="488"/>
    </location>
</feature>
<dbReference type="InterPro" id="IPR020848">
    <property type="entry name" value="AP_endonuclease_F1_CS"/>
</dbReference>
<dbReference type="GeneID" id="63847643"/>
<dbReference type="GO" id="GO:0006284">
    <property type="term" value="P:base-excision repair"/>
    <property type="evidence" value="ECO:0007669"/>
    <property type="project" value="TreeGrafter"/>
</dbReference>
<keyword evidence="17" id="KW-1185">Reference proteome</keyword>
<evidence type="ECO:0000256" key="8">
    <source>
        <dbReference type="ARBA" id="ARBA00022842"/>
    </source>
</evidence>
<keyword evidence="7" id="KW-0862">Zinc</keyword>
<feature type="binding site" evidence="11">
    <location>
        <position position="313"/>
    </location>
    <ligand>
        <name>Mg(2+)</name>
        <dbReference type="ChEBI" id="CHEBI:18420"/>
        <label>1</label>
    </ligand>
</feature>
<dbReference type="GO" id="GO:0008081">
    <property type="term" value="F:phosphoric diester hydrolase activity"/>
    <property type="evidence" value="ECO:0007669"/>
    <property type="project" value="TreeGrafter"/>
</dbReference>
<dbReference type="InterPro" id="IPR036691">
    <property type="entry name" value="Endo/exonu/phosph_ase_sf"/>
</dbReference>
<dbReference type="CDD" id="cd09088">
    <property type="entry name" value="Ape2-like_AP-endo"/>
    <property type="match status" value="1"/>
</dbReference>
<feature type="compositionally biased region" description="Polar residues" evidence="14">
    <location>
        <begin position="537"/>
        <end position="546"/>
    </location>
</feature>
<comment type="cofactor">
    <cofactor evidence="1">
        <name>Mn(2+)</name>
        <dbReference type="ChEBI" id="CHEBI:29035"/>
    </cofactor>
</comment>
<dbReference type="GO" id="GO:0003677">
    <property type="term" value="F:DNA binding"/>
    <property type="evidence" value="ECO:0007669"/>
    <property type="project" value="InterPro"/>
</dbReference>
<evidence type="ECO:0000256" key="13">
    <source>
        <dbReference type="PROSITE-ProRule" id="PRU01343"/>
    </source>
</evidence>
<feature type="active site" description="Proton acceptor" evidence="10">
    <location>
        <position position="313"/>
    </location>
</feature>
<dbReference type="Gene3D" id="3.60.10.10">
    <property type="entry name" value="Endonuclease/exonuclease/phosphatase"/>
    <property type="match status" value="1"/>
</dbReference>
<dbReference type="EMBL" id="ML976618">
    <property type="protein sequence ID" value="KAF1841442.1"/>
    <property type="molecule type" value="Genomic_DNA"/>
</dbReference>
<feature type="binding site" evidence="11">
    <location>
        <position position="8"/>
    </location>
    <ligand>
        <name>Mg(2+)</name>
        <dbReference type="ChEBI" id="CHEBI:18420"/>
        <label>1</label>
    </ligand>
</feature>
<comment type="caution">
    <text evidence="16">The sequence shown here is derived from an EMBL/GenBank/DDBJ whole genome shotgun (WGS) entry which is preliminary data.</text>
</comment>
<feature type="binding site" evidence="11">
    <location>
        <position position="43"/>
    </location>
    <ligand>
        <name>Mg(2+)</name>
        <dbReference type="ChEBI" id="CHEBI:18420"/>
        <label>1</label>
    </ligand>
</feature>
<accession>A0A9P4G9B5</accession>
<keyword evidence="9" id="KW-0539">Nucleus</keyword>
<dbReference type="FunFam" id="3.60.10.10:FF:000079">
    <property type="entry name" value="DNA-(apurinic or apyrimidinic site) lyase"/>
    <property type="match status" value="1"/>
</dbReference>
<keyword evidence="11" id="KW-0464">Manganese</keyword>
<dbReference type="InterPro" id="IPR005135">
    <property type="entry name" value="Endo/exonuclease/phosphatase"/>
</dbReference>
<dbReference type="PROSITE" id="PS51435">
    <property type="entry name" value="AP_NUCLEASE_F1_4"/>
    <property type="match status" value="1"/>
</dbReference>
<feature type="site" description="Interaction with DNA substrate" evidence="12">
    <location>
        <position position="313"/>
    </location>
</feature>
<dbReference type="GO" id="GO:0008311">
    <property type="term" value="F:double-stranded DNA 3'-5' DNA exonuclease activity"/>
    <property type="evidence" value="ECO:0007669"/>
    <property type="project" value="TreeGrafter"/>
</dbReference>
<dbReference type="GO" id="GO:0003906">
    <property type="term" value="F:DNA-(apurinic or apyrimidinic site) endonuclease activity"/>
    <property type="evidence" value="ECO:0007669"/>
    <property type="project" value="TreeGrafter"/>
</dbReference>
<comment type="similarity">
    <text evidence="2">Belongs to the DNA repair enzymes AP/ExoA family.</text>
</comment>
<gene>
    <name evidence="16" type="ORF">K460DRAFT_318397</name>
</gene>
<keyword evidence="5 13" id="KW-0863">Zinc-finger</keyword>
<dbReference type="PROSITE" id="PS00726">
    <property type="entry name" value="AP_NUCLEASE_F1_1"/>
    <property type="match status" value="1"/>
</dbReference>
<dbReference type="PROSITE" id="PS51999">
    <property type="entry name" value="ZF_GRF"/>
    <property type="match status" value="1"/>
</dbReference>
<feature type="binding site" evidence="11">
    <location>
        <position position="195"/>
    </location>
    <ligand>
        <name>Mg(2+)</name>
        <dbReference type="ChEBI" id="CHEBI:18420"/>
        <label>1</label>
    </ligand>
</feature>
<dbReference type="InterPro" id="IPR004808">
    <property type="entry name" value="AP_endonuc_1"/>
</dbReference>
<dbReference type="Proteomes" id="UP000800039">
    <property type="component" value="Unassembled WGS sequence"/>
</dbReference>
<feature type="region of interest" description="Disordered" evidence="14">
    <location>
        <begin position="389"/>
        <end position="565"/>
    </location>
</feature>
<evidence type="ECO:0000259" key="15">
    <source>
        <dbReference type="PROSITE" id="PS51999"/>
    </source>
</evidence>
<evidence type="ECO:0000256" key="3">
    <source>
        <dbReference type="ARBA" id="ARBA00013541"/>
    </source>
</evidence>
<evidence type="ECO:0000256" key="2">
    <source>
        <dbReference type="ARBA" id="ARBA00007092"/>
    </source>
</evidence>
<feature type="active site" description="Proton donor/acceptor" evidence="10">
    <location>
        <position position="195"/>
    </location>
</feature>
<dbReference type="InterPro" id="IPR010666">
    <property type="entry name" value="Znf_GRF"/>
</dbReference>
<keyword evidence="4 11" id="KW-0479">Metal-binding</keyword>
<evidence type="ECO:0000256" key="9">
    <source>
        <dbReference type="ARBA" id="ARBA00023242"/>
    </source>
</evidence>
<dbReference type="PROSITE" id="PS00728">
    <property type="entry name" value="AP_NUCLEASE_F1_3"/>
    <property type="match status" value="1"/>
</dbReference>
<feature type="compositionally biased region" description="Low complexity" evidence="14">
    <location>
        <begin position="516"/>
        <end position="527"/>
    </location>
</feature>
<feature type="binding site" evidence="11">
    <location>
        <position position="197"/>
    </location>
    <ligand>
        <name>Mg(2+)</name>
        <dbReference type="ChEBI" id="CHEBI:18420"/>
        <label>1</label>
    </ligand>
</feature>
<name>A0A9P4G9B5_9PLEO</name>
<evidence type="ECO:0000256" key="6">
    <source>
        <dbReference type="ARBA" id="ARBA00022801"/>
    </source>
</evidence>
<dbReference type="RefSeq" id="XP_040784005.1">
    <property type="nucleotide sequence ID" value="XM_040930391.1"/>
</dbReference>
<sequence>MVRITTWNVNGIRNPFGYKPWSTSRTFNTMFDILEADIVIMQELKIQRKDLTDDMVLVPGWDCYFSLPKHKKGYSGVGIYTRQSVCAPIRAEEGLLGVLCPPNSSTPYRELPVSSSIGGYPTPTQVADLDVDPAALDAEGRCLVLEFPAFVLFGVYSPANSNGLRDDFRRGFLQSLDTRIRNLTKIGKNVILTGDLNVSRDLIDTAKAEDNMRSEGITHDEYLNMPNRRIFNQLLLNGKVPGERDDGREEPILYDLCREFHPDREGMFTHWEQKINARPGNFGSRIDFILCSISIKDGFKEANIQEGLMGSDHCPVYAVTKDKVPTSWQSGVETETAKLDEEIHVLDLMNPPGMFEDGVRQREYNPAKDIPALSGKLLPEFTKRRNIRDMFSKKPALPKSASTTLSMPIETGVQPQGESAGSQPLSTRATDKEPKISLTTPSSAANGHTALTTSPLNSPEKRRAPASASPSKPIKRSKSSLSATTSATPKGQQSLKGFFQSRTKVADPNPIEDNAPPLLSSSTSSTSYATGVPPPSSLSQTPNSSEAFDPDPLASQEASKESWTKLFSKKPAPRCEHGELCILLTVKKPGVNFRRQFWMCARPTGPSGQKEVGTQWRCGTFIWGSEWKGS</sequence>
<evidence type="ECO:0000256" key="4">
    <source>
        <dbReference type="ARBA" id="ARBA00022723"/>
    </source>
</evidence>
<keyword evidence="8 11" id="KW-0460">Magnesium</keyword>
<comment type="cofactor">
    <cofactor evidence="11">
        <name>Mg(2+)</name>
        <dbReference type="ChEBI" id="CHEBI:18420"/>
    </cofactor>
    <cofactor evidence="11">
        <name>Mn(2+)</name>
        <dbReference type="ChEBI" id="CHEBI:29035"/>
    </cofactor>
    <text evidence="11">Probably binds two magnesium or manganese ions per subunit.</text>
</comment>
<evidence type="ECO:0000256" key="12">
    <source>
        <dbReference type="PIRSR" id="PIRSR604808-3"/>
    </source>
</evidence>
<feature type="domain" description="GRF-type" evidence="15">
    <location>
        <begin position="575"/>
        <end position="627"/>
    </location>
</feature>
<feature type="compositionally biased region" description="Polar residues" evidence="14">
    <location>
        <begin position="489"/>
        <end position="503"/>
    </location>
</feature>
<protein>
    <recommendedName>
        <fullName evidence="3">DNA-(apurinic or apyrimidinic site) endonuclease 2</fullName>
    </recommendedName>
</protein>
<feature type="compositionally biased region" description="Polar residues" evidence="14">
    <location>
        <begin position="413"/>
        <end position="428"/>
    </location>
</feature>
<dbReference type="AlphaFoldDB" id="A0A9P4G9B5"/>
<evidence type="ECO:0000256" key="5">
    <source>
        <dbReference type="ARBA" id="ARBA00022771"/>
    </source>
</evidence>
<feature type="compositionally biased region" description="Polar residues" evidence="14">
    <location>
        <begin position="437"/>
        <end position="457"/>
    </location>
</feature>
<feature type="site" description="Transition state stabilizer" evidence="12">
    <location>
        <position position="197"/>
    </location>
</feature>
<keyword evidence="6" id="KW-0378">Hydrolase</keyword>
<dbReference type="OrthoDB" id="391817at2759"/>
<evidence type="ECO:0000313" key="16">
    <source>
        <dbReference type="EMBL" id="KAF1841442.1"/>
    </source>
</evidence>
<evidence type="ECO:0000256" key="11">
    <source>
        <dbReference type="PIRSR" id="PIRSR604808-2"/>
    </source>
</evidence>
<dbReference type="PANTHER" id="PTHR22748:SF4">
    <property type="entry name" value="DNA-(APURINIC OR APYRIMIDINIC SITE) ENDONUCLEASE 2"/>
    <property type="match status" value="1"/>
</dbReference>
<dbReference type="Pfam" id="PF03372">
    <property type="entry name" value="Exo_endo_phos"/>
    <property type="match status" value="1"/>
</dbReference>
<proteinExistence type="inferred from homology"/>
<dbReference type="InterPro" id="IPR020847">
    <property type="entry name" value="AP_endonuclease_F1_BS"/>
</dbReference>
<dbReference type="GO" id="GO:0008270">
    <property type="term" value="F:zinc ion binding"/>
    <property type="evidence" value="ECO:0007669"/>
    <property type="project" value="UniProtKB-KW"/>
</dbReference>
<feature type="binding site" evidence="11">
    <location>
        <position position="312"/>
    </location>
    <ligand>
        <name>Mg(2+)</name>
        <dbReference type="ChEBI" id="CHEBI:18420"/>
        <label>1</label>
    </ligand>
</feature>
<evidence type="ECO:0000313" key="17">
    <source>
        <dbReference type="Proteomes" id="UP000800039"/>
    </source>
</evidence>
<evidence type="ECO:0000256" key="10">
    <source>
        <dbReference type="PIRSR" id="PIRSR604808-1"/>
    </source>
</evidence>
<dbReference type="PANTHER" id="PTHR22748">
    <property type="entry name" value="AP ENDONUCLEASE"/>
    <property type="match status" value="1"/>
</dbReference>